<feature type="compositionally biased region" description="Polar residues" evidence="1">
    <location>
        <begin position="719"/>
        <end position="730"/>
    </location>
</feature>
<accession>A0A9N9D8Y5</accession>
<name>A0A9N9D8Y5_9GLOM</name>
<keyword evidence="3" id="KW-1185">Reference proteome</keyword>
<organism evidence="2 3">
    <name type="scientific">Acaulospora morrowiae</name>
    <dbReference type="NCBI Taxonomy" id="94023"/>
    <lineage>
        <taxon>Eukaryota</taxon>
        <taxon>Fungi</taxon>
        <taxon>Fungi incertae sedis</taxon>
        <taxon>Mucoromycota</taxon>
        <taxon>Glomeromycotina</taxon>
        <taxon>Glomeromycetes</taxon>
        <taxon>Diversisporales</taxon>
        <taxon>Acaulosporaceae</taxon>
        <taxon>Acaulospora</taxon>
    </lineage>
</organism>
<feature type="compositionally biased region" description="Basic and acidic residues" evidence="1">
    <location>
        <begin position="446"/>
        <end position="463"/>
    </location>
</feature>
<dbReference type="AlphaFoldDB" id="A0A9N9D8Y5"/>
<feature type="region of interest" description="Disordered" evidence="1">
    <location>
        <begin position="706"/>
        <end position="730"/>
    </location>
</feature>
<dbReference type="EMBL" id="CAJVPV010008140">
    <property type="protein sequence ID" value="CAG8627035.1"/>
    <property type="molecule type" value="Genomic_DNA"/>
</dbReference>
<feature type="region of interest" description="Disordered" evidence="1">
    <location>
        <begin position="20"/>
        <end position="46"/>
    </location>
</feature>
<gene>
    <name evidence="2" type="ORF">AMORRO_LOCUS8919</name>
</gene>
<feature type="region of interest" description="Disordered" evidence="1">
    <location>
        <begin position="578"/>
        <end position="659"/>
    </location>
</feature>
<evidence type="ECO:0000313" key="3">
    <source>
        <dbReference type="Proteomes" id="UP000789342"/>
    </source>
</evidence>
<feature type="region of interest" description="Disordered" evidence="1">
    <location>
        <begin position="415"/>
        <end position="474"/>
    </location>
</feature>
<feature type="compositionally biased region" description="Low complexity" evidence="1">
    <location>
        <begin position="633"/>
        <end position="648"/>
    </location>
</feature>
<protein>
    <submittedName>
        <fullName evidence="2">17341_t:CDS:1</fullName>
    </submittedName>
</protein>
<reference evidence="2" key="1">
    <citation type="submission" date="2021-06" db="EMBL/GenBank/DDBJ databases">
        <authorList>
            <person name="Kallberg Y."/>
            <person name="Tangrot J."/>
            <person name="Rosling A."/>
        </authorList>
    </citation>
    <scope>NUCLEOTIDE SEQUENCE</scope>
    <source>
        <strain evidence="2">CL551</strain>
    </source>
</reference>
<dbReference type="OrthoDB" id="420046at2759"/>
<proteinExistence type="predicted"/>
<sequence length="730" mass="80547">MKTKKQGGKKAIKSISTAVIPQPPTQHSQHAQTPQQQSHALNNQSSLSISRNKHWKYISSYHGPWLQLPLELLESLYVINNDSVATPPPPIDPIIFGNLISIRRLVDEAADLSVRAASGVLTTGGGPTRSSMSHTRQHRMRELAVNKLALAYRIDEIATAVVTMQSASAIDEVASRVLKKNATNLEALYVNFFHEKIPSSITKDVEVPLSLDQPNTLHKFLSISRMLSQSTSTDILDQIIATSPTTPEFYRTRGVVKCFKEEFTGALRDFKLALAHAKHRKRVSNVFLGKKPTLPLHNHHSSEDDECTGTESQLYFLRAACYLQYAISLVDKAIQKVDGVERRDGEGSELRLVAVKKGATSGTPLPKLEEYRKELIPIIHQVQNLAKRSVRDYTHFLGFYPSSLPSFSAMSDEDASKASTPVTSRDSSPVRSFKDKDDSLGPTNLTEHHSDVKLTDRNRKMPEKSTGTSTETGNVLTNGSVPAWYAIALNYVLLGDLHTGALWHARIAEMHEFIEGYPVFLPARSMAQADYMEVLERVKKASSLSQHEKLKELVEHHKMLLTASDDDNRDTIDIKKVGKKSNGVTQSKNGNAVTPVVGIDGQRHHPCCPLAPGNNISPKDQNHNHNHSPPPGSSTASPNSAGASSNGNGNPGGPRQYPLHTQRADSVMMWLRAVILRAEKEPDVKTYEETKPVDVKTNKEAKSIVIEKSDENSLEENVPETNGVSETVEI</sequence>
<evidence type="ECO:0000313" key="2">
    <source>
        <dbReference type="EMBL" id="CAG8627035.1"/>
    </source>
</evidence>
<evidence type="ECO:0000256" key="1">
    <source>
        <dbReference type="SAM" id="MobiDB-lite"/>
    </source>
</evidence>
<feature type="compositionally biased region" description="Polar residues" evidence="1">
    <location>
        <begin position="582"/>
        <end position="592"/>
    </location>
</feature>
<dbReference type="Proteomes" id="UP000789342">
    <property type="component" value="Unassembled WGS sequence"/>
</dbReference>
<feature type="compositionally biased region" description="Polar residues" evidence="1">
    <location>
        <begin position="465"/>
        <end position="474"/>
    </location>
</feature>
<feature type="compositionally biased region" description="Polar residues" evidence="1">
    <location>
        <begin position="417"/>
        <end position="430"/>
    </location>
</feature>
<feature type="compositionally biased region" description="Low complexity" evidence="1">
    <location>
        <begin position="25"/>
        <end position="40"/>
    </location>
</feature>
<comment type="caution">
    <text evidence="2">The sequence shown here is derived from an EMBL/GenBank/DDBJ whole genome shotgun (WGS) entry which is preliminary data.</text>
</comment>